<dbReference type="Pfam" id="PF14129">
    <property type="entry name" value="DUF4296"/>
    <property type="match status" value="1"/>
</dbReference>
<evidence type="ECO:0000259" key="1">
    <source>
        <dbReference type="Pfam" id="PF14129"/>
    </source>
</evidence>
<name>A0A9D2ABX1_9BACT</name>
<evidence type="ECO:0000313" key="2">
    <source>
        <dbReference type="EMBL" id="HIX03806.1"/>
    </source>
</evidence>
<reference evidence="2" key="1">
    <citation type="journal article" date="2021" name="PeerJ">
        <title>Extensive microbial diversity within the chicken gut microbiome revealed by metagenomics and culture.</title>
        <authorList>
            <person name="Gilroy R."/>
            <person name="Ravi A."/>
            <person name="Getino M."/>
            <person name="Pursley I."/>
            <person name="Horton D.L."/>
            <person name="Alikhan N.F."/>
            <person name="Baker D."/>
            <person name="Gharbi K."/>
            <person name="Hall N."/>
            <person name="Watson M."/>
            <person name="Adriaenssens E.M."/>
            <person name="Foster-Nyarko E."/>
            <person name="Jarju S."/>
            <person name="Secka A."/>
            <person name="Antonio M."/>
            <person name="Oren A."/>
            <person name="Chaudhuri R.R."/>
            <person name="La Ragione R."/>
            <person name="Hildebrand F."/>
            <person name="Pallen M.J."/>
        </authorList>
    </citation>
    <scope>NUCLEOTIDE SEQUENCE</scope>
    <source>
        <strain evidence="2">23274</strain>
    </source>
</reference>
<feature type="domain" description="DUF4296" evidence="1">
    <location>
        <begin position="28"/>
        <end position="107"/>
    </location>
</feature>
<dbReference type="InterPro" id="IPR025381">
    <property type="entry name" value="DUF4296"/>
</dbReference>
<proteinExistence type="predicted"/>
<dbReference type="Proteomes" id="UP000824202">
    <property type="component" value="Unassembled WGS sequence"/>
</dbReference>
<comment type="caution">
    <text evidence="2">The sequence shown here is derived from an EMBL/GenBank/DDBJ whole genome shotgun (WGS) entry which is preliminary data.</text>
</comment>
<organism evidence="2 3">
    <name type="scientific">Candidatus Odoribacter faecigallinarum</name>
    <dbReference type="NCBI Taxonomy" id="2838706"/>
    <lineage>
        <taxon>Bacteria</taxon>
        <taxon>Pseudomonadati</taxon>
        <taxon>Bacteroidota</taxon>
        <taxon>Bacteroidia</taxon>
        <taxon>Bacteroidales</taxon>
        <taxon>Odoribacteraceae</taxon>
        <taxon>Odoribacter</taxon>
    </lineage>
</organism>
<reference evidence="2" key="2">
    <citation type="submission" date="2021-04" db="EMBL/GenBank/DDBJ databases">
        <authorList>
            <person name="Gilroy R."/>
        </authorList>
    </citation>
    <scope>NUCLEOTIDE SEQUENCE</scope>
    <source>
        <strain evidence="2">23274</strain>
    </source>
</reference>
<evidence type="ECO:0000313" key="3">
    <source>
        <dbReference type="Proteomes" id="UP000824202"/>
    </source>
</evidence>
<accession>A0A9D2ABX1</accession>
<sequence length="282" mass="32548">MIRKILFVFTAVVSLGLVWSCKEEAVPLDEEQFKSLLIDMHRVDGTLAVARRTGGSNDLKNYAYYNDLFKKYGVTRADFDSCLHYYSAQNARFSALYDAIVDSLNKEVTVLDKIIDELKANDSVNYFPTLLDTAALDTLRLDSVVTVVVDSIVPGLYKFSTTLQFDSVTRSRSRRIVSFFVSPDGKDTLHVRNIMVYPDTLKRDYSWSQYADSVYSRLVIRYMEPIPVDERPKVFRNGKEVKGEKEKLYDLEDFGGRAWDNQLFRPYISRSTEERLKSSLRR</sequence>
<gene>
    <name evidence="2" type="ORF">H9863_06780</name>
</gene>
<dbReference type="AlphaFoldDB" id="A0A9D2ABX1"/>
<dbReference type="EMBL" id="DXFT01000131">
    <property type="protein sequence ID" value="HIX03806.1"/>
    <property type="molecule type" value="Genomic_DNA"/>
</dbReference>
<protein>
    <submittedName>
        <fullName evidence="2">DUF4296 domain-containing protein</fullName>
    </submittedName>
</protein>